<evidence type="ECO:0000313" key="2">
    <source>
        <dbReference type="Proteomes" id="UP000034932"/>
    </source>
</evidence>
<gene>
    <name evidence="1" type="ORF">UT19_C0001G0102</name>
</gene>
<evidence type="ECO:0000313" key="1">
    <source>
        <dbReference type="EMBL" id="KKQ94565.1"/>
    </source>
</evidence>
<proteinExistence type="predicted"/>
<organism evidence="1 2">
    <name type="scientific">Candidatus Woesebacteria bacterium GW2011_GWB1_39_10b</name>
    <dbReference type="NCBI Taxonomy" id="1618573"/>
    <lineage>
        <taxon>Bacteria</taxon>
        <taxon>Candidatus Woeseibacteriota</taxon>
    </lineage>
</organism>
<dbReference type="Gene3D" id="3.10.450.530">
    <property type="entry name" value="Ribonuclease toxin, BrnT, of type II toxin-antitoxin system"/>
    <property type="match status" value="1"/>
</dbReference>
<comment type="caution">
    <text evidence="1">The sequence shown here is derived from an EMBL/GenBank/DDBJ whole genome shotgun (WGS) entry which is preliminary data.</text>
</comment>
<sequence length="104" mass="12701">MKLPVPLSFEWNKGNIDKNWQKHKVHYKEAEEVFQNHQLQIFPDLKHSEKEKRFVAFGLTNSKRKLSVFFTVRDAQIRVISVRDQSRRERKVYEKEKQKYKPKK</sequence>
<reference evidence="1 2" key="1">
    <citation type="journal article" date="2015" name="Nature">
        <title>rRNA introns, odd ribosomes, and small enigmatic genomes across a large radiation of phyla.</title>
        <authorList>
            <person name="Brown C.T."/>
            <person name="Hug L.A."/>
            <person name="Thomas B.C."/>
            <person name="Sharon I."/>
            <person name="Castelle C.J."/>
            <person name="Singh A."/>
            <person name="Wilkins M.J."/>
            <person name="Williams K.H."/>
            <person name="Banfield J.F."/>
        </authorList>
    </citation>
    <scope>NUCLEOTIDE SEQUENCE [LARGE SCALE GENOMIC DNA]</scope>
</reference>
<dbReference type="Proteomes" id="UP000034932">
    <property type="component" value="Unassembled WGS sequence"/>
</dbReference>
<name>A0A0G0M2L6_9BACT</name>
<dbReference type="STRING" id="1618573.UT19_C0001G0102"/>
<dbReference type="Pfam" id="PF04365">
    <property type="entry name" value="BrnT_toxin"/>
    <property type="match status" value="1"/>
</dbReference>
<dbReference type="InterPro" id="IPR007460">
    <property type="entry name" value="BrnT_toxin"/>
</dbReference>
<dbReference type="EMBL" id="LBVW01000001">
    <property type="protein sequence ID" value="KKQ94565.1"/>
    <property type="molecule type" value="Genomic_DNA"/>
</dbReference>
<dbReference type="AlphaFoldDB" id="A0A0G0M2L6"/>
<evidence type="ECO:0008006" key="3">
    <source>
        <dbReference type="Google" id="ProtNLM"/>
    </source>
</evidence>
<protein>
    <recommendedName>
        <fullName evidence="3">Protein containing DUF497</fullName>
    </recommendedName>
</protein>
<accession>A0A0G0M2L6</accession>
<dbReference type="InterPro" id="IPR038573">
    <property type="entry name" value="BrnT_sf"/>
</dbReference>